<organism evidence="4 5">
    <name type="scientific">Leucocoprinus leucothites</name>
    <dbReference type="NCBI Taxonomy" id="201217"/>
    <lineage>
        <taxon>Eukaryota</taxon>
        <taxon>Fungi</taxon>
        <taxon>Dikarya</taxon>
        <taxon>Basidiomycota</taxon>
        <taxon>Agaricomycotina</taxon>
        <taxon>Agaricomycetes</taxon>
        <taxon>Agaricomycetidae</taxon>
        <taxon>Agaricales</taxon>
        <taxon>Agaricineae</taxon>
        <taxon>Agaricaceae</taxon>
        <taxon>Leucocoprinus</taxon>
    </lineage>
</organism>
<keyword evidence="2" id="KW-1133">Transmembrane helix</keyword>
<evidence type="ECO:0000256" key="1">
    <source>
        <dbReference type="SAM" id="MobiDB-lite"/>
    </source>
</evidence>
<dbReference type="PANTHER" id="PTHR40465:SF1">
    <property type="entry name" value="DUF6534 DOMAIN-CONTAINING PROTEIN"/>
    <property type="match status" value="1"/>
</dbReference>
<evidence type="ECO:0000313" key="4">
    <source>
        <dbReference type="EMBL" id="KAF5352653.1"/>
    </source>
</evidence>
<reference evidence="4 5" key="1">
    <citation type="journal article" date="2020" name="ISME J.">
        <title>Uncovering the hidden diversity of litter-decomposition mechanisms in mushroom-forming fungi.</title>
        <authorList>
            <person name="Floudas D."/>
            <person name="Bentzer J."/>
            <person name="Ahren D."/>
            <person name="Johansson T."/>
            <person name="Persson P."/>
            <person name="Tunlid A."/>
        </authorList>
    </citation>
    <scope>NUCLEOTIDE SEQUENCE [LARGE SCALE GENOMIC DNA]</scope>
    <source>
        <strain evidence="4 5">CBS 146.42</strain>
    </source>
</reference>
<keyword evidence="2" id="KW-0472">Membrane</keyword>
<proteinExistence type="predicted"/>
<feature type="transmembrane region" description="Helical" evidence="2">
    <location>
        <begin position="117"/>
        <end position="138"/>
    </location>
</feature>
<sequence>MIHQQGSTSNGDIPFLQKDVTLMSIPRPQTEEETVRAQLGPLIFGYLLNIGLCGVLATQVYTYHVAFRKDRLYVRILIYTVFLLELTQSILIMHDTYVTYVAGFGKFESVYQGGTYSWFAIPMFSGIVGCLVQISYAYRIYTLCPSRPLYWVIVALALMQLICSIMSGVASYKAMIDSMTLVSDYDKYILGNISNILWGISSTACDLTIAGSMSHLLSRLDPGFKSTKLLISKIVRMTMETGALTATAGLMYVVLIVCGPIIGVVGSYYITIAAIMGKLYSNSLLVIFNSRAKISGPTDGVENSDLVINSELFSSRIGHRLVFRRSLTVPDPTEILPAQDISDAERGVRVPGGSSCGGVRKEVVSSALEERPSDDPWLLDPRSVPTRSNPPPKVDPGVHGFVFIR</sequence>
<evidence type="ECO:0000256" key="2">
    <source>
        <dbReference type="SAM" id="Phobius"/>
    </source>
</evidence>
<dbReference type="AlphaFoldDB" id="A0A8H5D3Q3"/>
<feature type="domain" description="DUF6534" evidence="3">
    <location>
        <begin position="202"/>
        <end position="292"/>
    </location>
</feature>
<dbReference type="InterPro" id="IPR045339">
    <property type="entry name" value="DUF6534"/>
</dbReference>
<keyword evidence="5" id="KW-1185">Reference proteome</keyword>
<feature type="transmembrane region" description="Helical" evidence="2">
    <location>
        <begin position="241"/>
        <end position="262"/>
    </location>
</feature>
<evidence type="ECO:0000313" key="5">
    <source>
        <dbReference type="Proteomes" id="UP000559027"/>
    </source>
</evidence>
<keyword evidence="2" id="KW-0812">Transmembrane</keyword>
<dbReference type="Pfam" id="PF20152">
    <property type="entry name" value="DUF6534"/>
    <property type="match status" value="1"/>
</dbReference>
<protein>
    <recommendedName>
        <fullName evidence="3">DUF6534 domain-containing protein</fullName>
    </recommendedName>
</protein>
<feature type="region of interest" description="Disordered" evidence="1">
    <location>
        <begin position="367"/>
        <end position="395"/>
    </location>
</feature>
<dbReference type="OrthoDB" id="2536347at2759"/>
<evidence type="ECO:0000259" key="3">
    <source>
        <dbReference type="Pfam" id="PF20152"/>
    </source>
</evidence>
<feature type="transmembrane region" description="Helical" evidence="2">
    <location>
        <begin position="150"/>
        <end position="176"/>
    </location>
</feature>
<comment type="caution">
    <text evidence="4">The sequence shown here is derived from an EMBL/GenBank/DDBJ whole genome shotgun (WGS) entry which is preliminary data.</text>
</comment>
<accession>A0A8H5D3Q3</accession>
<name>A0A8H5D3Q3_9AGAR</name>
<dbReference type="PANTHER" id="PTHR40465">
    <property type="entry name" value="CHROMOSOME 1, WHOLE GENOME SHOTGUN SEQUENCE"/>
    <property type="match status" value="1"/>
</dbReference>
<feature type="transmembrane region" description="Helical" evidence="2">
    <location>
        <begin position="76"/>
        <end position="97"/>
    </location>
</feature>
<feature type="transmembrane region" description="Helical" evidence="2">
    <location>
        <begin position="43"/>
        <end position="64"/>
    </location>
</feature>
<gene>
    <name evidence="4" type="ORF">D9756_005976</name>
</gene>
<dbReference type="Proteomes" id="UP000559027">
    <property type="component" value="Unassembled WGS sequence"/>
</dbReference>
<dbReference type="EMBL" id="JAACJO010000011">
    <property type="protein sequence ID" value="KAF5352653.1"/>
    <property type="molecule type" value="Genomic_DNA"/>
</dbReference>